<dbReference type="RefSeq" id="WP_146929897.1">
    <property type="nucleotide sequence ID" value="NZ_CBCSHZ010000001.1"/>
</dbReference>
<dbReference type="AlphaFoldDB" id="A0A5C6ZWS5"/>
<dbReference type="OrthoDB" id="1444460at2"/>
<reference evidence="1 2" key="1">
    <citation type="submission" date="2019-08" db="EMBL/GenBank/DDBJ databases">
        <title>Genome sequence of Gillisia hiemivivida IC154 (type strain).</title>
        <authorList>
            <person name="Bowman J.P."/>
        </authorList>
    </citation>
    <scope>NUCLEOTIDE SEQUENCE [LARGE SCALE GENOMIC DNA]</scope>
    <source>
        <strain evidence="1 2">IC154</strain>
    </source>
</reference>
<evidence type="ECO:0000313" key="2">
    <source>
        <dbReference type="Proteomes" id="UP000321367"/>
    </source>
</evidence>
<keyword evidence="2" id="KW-1185">Reference proteome</keyword>
<comment type="caution">
    <text evidence="1">The sequence shown here is derived from an EMBL/GenBank/DDBJ whole genome shotgun (WGS) entry which is preliminary data.</text>
</comment>
<sequence>MTTKAYIAISLVFILLGKFVTLETNIFDKLVNSDKISYVKKSCDLKNNKNSLDFEFTQIQDGVQITFDSFCNSVFQLEKPIEEKVFIQLSFKSNFRYIFTETKEFNYKFIPPPKFS</sequence>
<name>A0A5C6ZWS5_9FLAO</name>
<proteinExistence type="predicted"/>
<gene>
    <name evidence="1" type="ORF">ES724_04080</name>
</gene>
<organism evidence="1 2">
    <name type="scientific">Gillisia hiemivivida</name>
    <dbReference type="NCBI Taxonomy" id="291190"/>
    <lineage>
        <taxon>Bacteria</taxon>
        <taxon>Pseudomonadati</taxon>
        <taxon>Bacteroidota</taxon>
        <taxon>Flavobacteriia</taxon>
        <taxon>Flavobacteriales</taxon>
        <taxon>Flavobacteriaceae</taxon>
        <taxon>Gillisia</taxon>
    </lineage>
</organism>
<dbReference type="Proteomes" id="UP000321367">
    <property type="component" value="Unassembled WGS sequence"/>
</dbReference>
<accession>A0A5C6ZWS5</accession>
<evidence type="ECO:0000313" key="1">
    <source>
        <dbReference type="EMBL" id="TXD95337.1"/>
    </source>
</evidence>
<protein>
    <submittedName>
        <fullName evidence="1">Uncharacterized protein</fullName>
    </submittedName>
</protein>
<dbReference type="EMBL" id="VORY01000002">
    <property type="protein sequence ID" value="TXD95337.1"/>
    <property type="molecule type" value="Genomic_DNA"/>
</dbReference>